<proteinExistence type="predicted"/>
<reference evidence="2 3" key="1">
    <citation type="journal article" date="2024" name="Science">
        <title>Giant polyketide synthase enzymes in the biosynthesis of giant marine polyether toxins.</title>
        <authorList>
            <person name="Fallon T.R."/>
            <person name="Shende V.V."/>
            <person name="Wierzbicki I.H."/>
            <person name="Pendleton A.L."/>
            <person name="Watervoot N.F."/>
            <person name="Auber R.P."/>
            <person name="Gonzalez D.J."/>
            <person name="Wisecaver J.H."/>
            <person name="Moore B.S."/>
        </authorList>
    </citation>
    <scope>NUCLEOTIDE SEQUENCE [LARGE SCALE GENOMIC DNA]</scope>
    <source>
        <strain evidence="2 3">12B1</strain>
    </source>
</reference>
<name>A0AB34J814_PRYPA</name>
<feature type="compositionally biased region" description="Polar residues" evidence="1">
    <location>
        <begin position="63"/>
        <end position="72"/>
    </location>
</feature>
<gene>
    <name evidence="2" type="ORF">AB1Y20_002458</name>
</gene>
<dbReference type="EMBL" id="JBGBPQ010000011">
    <property type="protein sequence ID" value="KAL1515843.1"/>
    <property type="molecule type" value="Genomic_DNA"/>
</dbReference>
<feature type="region of interest" description="Disordered" evidence="1">
    <location>
        <begin position="1"/>
        <end position="72"/>
    </location>
</feature>
<accession>A0AB34J814</accession>
<evidence type="ECO:0000313" key="3">
    <source>
        <dbReference type="Proteomes" id="UP001515480"/>
    </source>
</evidence>
<evidence type="ECO:0000256" key="1">
    <source>
        <dbReference type="SAM" id="MobiDB-lite"/>
    </source>
</evidence>
<sequence>MSVEVGISGAEQSVDPGDVGMPSQQMNLEEEEEEVTCLDKTTADDKFSSSMSARPQDEVSETCVCSQHRTRV</sequence>
<dbReference type="Proteomes" id="UP001515480">
    <property type="component" value="Unassembled WGS sequence"/>
</dbReference>
<evidence type="ECO:0000313" key="2">
    <source>
        <dbReference type="EMBL" id="KAL1515843.1"/>
    </source>
</evidence>
<organism evidence="2 3">
    <name type="scientific">Prymnesium parvum</name>
    <name type="common">Toxic golden alga</name>
    <dbReference type="NCBI Taxonomy" id="97485"/>
    <lineage>
        <taxon>Eukaryota</taxon>
        <taxon>Haptista</taxon>
        <taxon>Haptophyta</taxon>
        <taxon>Prymnesiophyceae</taxon>
        <taxon>Prymnesiales</taxon>
        <taxon>Prymnesiaceae</taxon>
        <taxon>Prymnesium</taxon>
    </lineage>
</organism>
<protein>
    <submittedName>
        <fullName evidence="2">Uncharacterized protein</fullName>
    </submittedName>
</protein>
<keyword evidence="3" id="KW-1185">Reference proteome</keyword>
<comment type="caution">
    <text evidence="2">The sequence shown here is derived from an EMBL/GenBank/DDBJ whole genome shotgun (WGS) entry which is preliminary data.</text>
</comment>
<dbReference type="AlphaFoldDB" id="A0AB34J814"/>